<dbReference type="RefSeq" id="WP_091135937.1">
    <property type="nucleotide sequence ID" value="NZ_FMVJ01000008.1"/>
</dbReference>
<dbReference type="Gene3D" id="3.10.50.30">
    <property type="entry name" value="Transcription elongation factor, GreA/GreB, C-terminal domain"/>
    <property type="match status" value="1"/>
</dbReference>
<sequence>MSTQRELPQITLSEYDYNRLLFTAMICQKETPNASGFLLDELRRARVCHPAALPDDVVSTNCRVIFRLDDEPKSRAHLLVHPEDLIWPGAEISVTTPLGTALLGLRVGDRMSFVEDDGTAHEVFVEGIGLRFLDDGTTVTRTIGSITWT</sequence>
<dbReference type="AlphaFoldDB" id="A0A1G5K021"/>
<gene>
    <name evidence="2" type="ORF">SAMN02927923_02954</name>
</gene>
<keyword evidence="3" id="KW-1185">Reference proteome</keyword>
<dbReference type="Pfam" id="PF01272">
    <property type="entry name" value="GreA_GreB"/>
    <property type="match status" value="1"/>
</dbReference>
<dbReference type="EMBL" id="FMVJ01000008">
    <property type="protein sequence ID" value="SCY93906.1"/>
    <property type="molecule type" value="Genomic_DNA"/>
</dbReference>
<dbReference type="STRING" id="549386.SAMN02927923_02954"/>
<evidence type="ECO:0000259" key="1">
    <source>
        <dbReference type="Pfam" id="PF01272"/>
    </source>
</evidence>
<dbReference type="SUPFAM" id="SSF54534">
    <property type="entry name" value="FKBP-like"/>
    <property type="match status" value="1"/>
</dbReference>
<feature type="domain" description="Transcription elongation factor GreA/GreB C-terminal" evidence="1">
    <location>
        <begin position="54"/>
        <end position="123"/>
    </location>
</feature>
<evidence type="ECO:0000313" key="2">
    <source>
        <dbReference type="EMBL" id="SCY93906.1"/>
    </source>
</evidence>
<dbReference type="GO" id="GO:0003677">
    <property type="term" value="F:DNA binding"/>
    <property type="evidence" value="ECO:0007669"/>
    <property type="project" value="InterPro"/>
</dbReference>
<name>A0A1G5K021_9HYPH</name>
<dbReference type="Proteomes" id="UP000199569">
    <property type="component" value="Unassembled WGS sequence"/>
</dbReference>
<dbReference type="InterPro" id="IPR001437">
    <property type="entry name" value="Tscrpt_elong_fac_GreA/B_C"/>
</dbReference>
<accession>A0A1G5K021</accession>
<proteinExistence type="predicted"/>
<organism evidence="2 3">
    <name type="scientific">Microvirga guangxiensis</name>
    <dbReference type="NCBI Taxonomy" id="549386"/>
    <lineage>
        <taxon>Bacteria</taxon>
        <taxon>Pseudomonadati</taxon>
        <taxon>Pseudomonadota</taxon>
        <taxon>Alphaproteobacteria</taxon>
        <taxon>Hyphomicrobiales</taxon>
        <taxon>Methylobacteriaceae</taxon>
        <taxon>Microvirga</taxon>
    </lineage>
</organism>
<protein>
    <submittedName>
        <fullName evidence="2">Transcription elongation factor, GreA/GreB family</fullName>
    </submittedName>
</protein>
<evidence type="ECO:0000313" key="3">
    <source>
        <dbReference type="Proteomes" id="UP000199569"/>
    </source>
</evidence>
<dbReference type="GO" id="GO:0032784">
    <property type="term" value="P:regulation of DNA-templated transcription elongation"/>
    <property type="evidence" value="ECO:0007669"/>
    <property type="project" value="InterPro"/>
</dbReference>
<dbReference type="GO" id="GO:0003746">
    <property type="term" value="F:translation elongation factor activity"/>
    <property type="evidence" value="ECO:0007669"/>
    <property type="project" value="UniProtKB-KW"/>
</dbReference>
<dbReference type="InterPro" id="IPR036953">
    <property type="entry name" value="GreA/GreB_C_sf"/>
</dbReference>
<dbReference type="OrthoDB" id="7948161at2"/>
<reference evidence="2 3" key="1">
    <citation type="submission" date="2016-10" db="EMBL/GenBank/DDBJ databases">
        <authorList>
            <person name="de Groot N.N."/>
        </authorList>
    </citation>
    <scope>NUCLEOTIDE SEQUENCE [LARGE SCALE GENOMIC DNA]</scope>
    <source>
        <strain evidence="2 3">CGMCC 1.7666</strain>
    </source>
</reference>
<keyword evidence="2" id="KW-0648">Protein biosynthesis</keyword>
<keyword evidence="2" id="KW-0251">Elongation factor</keyword>